<keyword evidence="2" id="KW-0472">Membrane</keyword>
<protein>
    <submittedName>
        <fullName evidence="4">Transmembrane(S)protein</fullName>
    </submittedName>
</protein>
<dbReference type="Gene3D" id="2.60.40.10">
    <property type="entry name" value="Immunoglobulins"/>
    <property type="match status" value="1"/>
</dbReference>
<evidence type="ECO:0000313" key="4">
    <source>
        <dbReference type="EMBL" id="KUK77325.1"/>
    </source>
</evidence>
<accession>A0A101HIZ2</accession>
<feature type="domain" description="Bacterial Ig-like" evidence="3">
    <location>
        <begin position="188"/>
        <end position="252"/>
    </location>
</feature>
<evidence type="ECO:0000313" key="5">
    <source>
        <dbReference type="Proteomes" id="UP000053904"/>
    </source>
</evidence>
<evidence type="ECO:0000256" key="1">
    <source>
        <dbReference type="SAM" id="MobiDB-lite"/>
    </source>
</evidence>
<organism evidence="4 5">
    <name type="scientific">candidate division WS6 bacterium 34_10</name>
    <dbReference type="NCBI Taxonomy" id="1641389"/>
    <lineage>
        <taxon>Bacteria</taxon>
        <taxon>Candidatus Dojkabacteria</taxon>
    </lineage>
</organism>
<sequence length="260" mass="28781">MAKKKSNKNSKAPKDQKQVPTKEGRKINKESMKKKVEIKSPSGADKASRIVGTIFIGLGILLVAFGVYSFLKFRAEPTYNEQLEAPTLEQVTELTNGESITVKGKAPGYNSVALYVNDEKVKETRVKDDQYELTYEIEEEGEYSVSVAALQGFPFREVSPRSESKIAVVDRTAPDADNIELKYAEETALPTFTLTGSTEPKVNIEVRRGVNTYEATANEEGEFKVEGIALDEGKNVFYLSLTDQAGNTVSLDEKVRISYS</sequence>
<feature type="region of interest" description="Disordered" evidence="1">
    <location>
        <begin position="1"/>
        <end position="40"/>
    </location>
</feature>
<feature type="non-terminal residue" evidence="4">
    <location>
        <position position="260"/>
    </location>
</feature>
<dbReference type="Pfam" id="PF19077">
    <property type="entry name" value="Big_13"/>
    <property type="match status" value="1"/>
</dbReference>
<evidence type="ECO:0000259" key="3">
    <source>
        <dbReference type="Pfam" id="PF19077"/>
    </source>
</evidence>
<feature type="transmembrane region" description="Helical" evidence="2">
    <location>
        <begin position="50"/>
        <end position="71"/>
    </location>
</feature>
<gene>
    <name evidence="4" type="ORF">XD93_0407</name>
</gene>
<proteinExistence type="predicted"/>
<dbReference type="Proteomes" id="UP000053904">
    <property type="component" value="Unassembled WGS sequence"/>
</dbReference>
<dbReference type="InterPro" id="IPR044016">
    <property type="entry name" value="Big_13"/>
</dbReference>
<comment type="caution">
    <text evidence="4">The sequence shown here is derived from an EMBL/GenBank/DDBJ whole genome shotgun (WGS) entry which is preliminary data.</text>
</comment>
<keyword evidence="2" id="KW-1133">Transmembrane helix</keyword>
<reference evidence="5" key="1">
    <citation type="journal article" date="2015" name="MBio">
        <title>Genome-Resolved Metagenomic Analysis Reveals Roles for Candidate Phyla and Other Microbial Community Members in Biogeochemical Transformations in Oil Reservoirs.</title>
        <authorList>
            <person name="Hu P."/>
            <person name="Tom L."/>
            <person name="Singh A."/>
            <person name="Thomas B.C."/>
            <person name="Baker B.J."/>
            <person name="Piceno Y.M."/>
            <person name="Andersen G.L."/>
            <person name="Banfield J.F."/>
        </authorList>
    </citation>
    <scope>NUCLEOTIDE SEQUENCE [LARGE SCALE GENOMIC DNA]</scope>
</reference>
<evidence type="ECO:0000256" key="2">
    <source>
        <dbReference type="SAM" id="Phobius"/>
    </source>
</evidence>
<keyword evidence="2 4" id="KW-0812">Transmembrane</keyword>
<name>A0A101HIZ2_9BACT</name>
<dbReference type="AlphaFoldDB" id="A0A101HIZ2"/>
<feature type="compositionally biased region" description="Basic and acidic residues" evidence="1">
    <location>
        <begin position="12"/>
        <end position="38"/>
    </location>
</feature>
<dbReference type="EMBL" id="LGGO01000044">
    <property type="protein sequence ID" value="KUK77325.1"/>
    <property type="molecule type" value="Genomic_DNA"/>
</dbReference>
<dbReference type="InterPro" id="IPR013783">
    <property type="entry name" value="Ig-like_fold"/>
</dbReference>